<accession>A0A317Y2U2</accession>
<dbReference type="AlphaFoldDB" id="A0A317Y2U2"/>
<reference evidence="2" key="1">
    <citation type="journal article" date="2018" name="Nat. Genet.">
        <title>Extensive intraspecific gene order and gene structural variations between Mo17 and other maize genomes.</title>
        <authorList>
            <person name="Sun S."/>
            <person name="Zhou Y."/>
            <person name="Chen J."/>
            <person name="Shi J."/>
            <person name="Zhao H."/>
            <person name="Zhao H."/>
            <person name="Song W."/>
            <person name="Zhang M."/>
            <person name="Cui Y."/>
            <person name="Dong X."/>
            <person name="Liu H."/>
            <person name="Ma X."/>
            <person name="Jiao Y."/>
            <person name="Wang B."/>
            <person name="Wei X."/>
            <person name="Stein J.C."/>
            <person name="Glaubitz J.C."/>
            <person name="Lu F."/>
            <person name="Yu G."/>
            <person name="Liang C."/>
            <person name="Fengler K."/>
            <person name="Li B."/>
            <person name="Rafalski A."/>
            <person name="Schnable P.S."/>
            <person name="Ware D.H."/>
            <person name="Buckler E.S."/>
            <person name="Lai J."/>
        </authorList>
    </citation>
    <scope>NUCLEOTIDE SEQUENCE [LARGE SCALE GENOMIC DNA]</scope>
    <source>
        <tissue evidence="2">Seedling</tissue>
    </source>
</reference>
<proteinExistence type="predicted"/>
<sequence>MLPGPPSPSIGTRGDHPGFCRSRHETAHAILATLPAIPFIGAQWPPRWSPSLAPSNTALAPRLPINNLAKTSQPCTRYLAEPAKTTEHEDPDAYHSSASTCCLADARGDLPFPIPRGDTPPHAYPRSTEYCSHLVFERREQFLSKGDNKLHKLVFNVLFDGTKFEPEYHENCGNPDIDEKSPMSFEEMLQKGYHGDTSRTYLCGEVDDATKRLVKNPMNPYGKILQCDWIRPRETTRRSSKATLSRVSTMHLLVHDLLEVVRMNRPHIGMGTRVEVGDVIVIPILCTLPLRRRSSWLSQSRYQSMVARGERSKANLPCWSSHRSQGGCSHRSCYPGWSSHRTS</sequence>
<comment type="caution">
    <text evidence="2">The sequence shown here is derived from an EMBL/GenBank/DDBJ whole genome shotgun (WGS) entry which is preliminary data.</text>
</comment>
<organism evidence="2">
    <name type="scientific">Zea mays</name>
    <name type="common">Maize</name>
    <dbReference type="NCBI Taxonomy" id="4577"/>
    <lineage>
        <taxon>Eukaryota</taxon>
        <taxon>Viridiplantae</taxon>
        <taxon>Streptophyta</taxon>
        <taxon>Embryophyta</taxon>
        <taxon>Tracheophyta</taxon>
        <taxon>Spermatophyta</taxon>
        <taxon>Magnoliopsida</taxon>
        <taxon>Liliopsida</taxon>
        <taxon>Poales</taxon>
        <taxon>Poaceae</taxon>
        <taxon>PACMAD clade</taxon>
        <taxon>Panicoideae</taxon>
        <taxon>Andropogonodae</taxon>
        <taxon>Andropogoneae</taxon>
        <taxon>Tripsacinae</taxon>
        <taxon>Zea</taxon>
    </lineage>
</organism>
<dbReference type="EMBL" id="NCVQ01000001">
    <property type="protein sequence ID" value="PWZ52948.1"/>
    <property type="molecule type" value="Genomic_DNA"/>
</dbReference>
<feature type="region of interest" description="Disordered" evidence="1">
    <location>
        <begin position="322"/>
        <end position="343"/>
    </location>
</feature>
<dbReference type="Proteomes" id="UP000251960">
    <property type="component" value="Chromosome 1"/>
</dbReference>
<evidence type="ECO:0000256" key="1">
    <source>
        <dbReference type="SAM" id="MobiDB-lite"/>
    </source>
</evidence>
<evidence type="ECO:0000313" key="2">
    <source>
        <dbReference type="EMBL" id="PWZ52948.1"/>
    </source>
</evidence>
<gene>
    <name evidence="2" type="ORF">Zm00014a_016617</name>
</gene>
<name>A0A317Y2U2_MAIZE</name>
<protein>
    <submittedName>
        <fullName evidence="2">Uncharacterized protein</fullName>
    </submittedName>
</protein>